<dbReference type="NCBIfam" id="NF037995">
    <property type="entry name" value="TRAP_S1"/>
    <property type="match status" value="1"/>
</dbReference>
<dbReference type="GO" id="GO:0055085">
    <property type="term" value="P:transmembrane transport"/>
    <property type="evidence" value="ECO:0007669"/>
    <property type="project" value="InterPro"/>
</dbReference>
<dbReference type="Gene3D" id="3.40.190.170">
    <property type="entry name" value="Bacterial extracellular solute-binding protein, family 7"/>
    <property type="match status" value="1"/>
</dbReference>
<dbReference type="AlphaFoldDB" id="T2GAI7"/>
<dbReference type="InterPro" id="IPR004682">
    <property type="entry name" value="TRAP_DctP"/>
</dbReference>
<reference evidence="2 3" key="1">
    <citation type="journal article" date="2013" name="J. Bacteriol.">
        <title>Roles of HynAB and Ech, the only two hydrogenases found in the model sulfate reducer Desulfovibrio gigas.</title>
        <authorList>
            <person name="Morais-Silva F.O."/>
            <person name="Santos C.I."/>
            <person name="Rodrigues R."/>
            <person name="Pereira I.A."/>
            <person name="Rodrigues-Pousada C."/>
        </authorList>
    </citation>
    <scope>NUCLEOTIDE SEQUENCE [LARGE SCALE GENOMIC DNA]</scope>
    <source>
        <strain evidence="3">ATCC 19364 / DSM 1382 / NCIMB 9332 / VKM B-1759</strain>
    </source>
</reference>
<dbReference type="GO" id="GO:0030288">
    <property type="term" value="C:outer membrane-bounded periplasmic space"/>
    <property type="evidence" value="ECO:0007669"/>
    <property type="project" value="InterPro"/>
</dbReference>
<organism evidence="2 3">
    <name type="scientific">Megalodesulfovibrio gigas (strain ATCC 19364 / DSM 1382 / NCIMB 9332 / VKM B-1759)</name>
    <name type="common">Desulfovibrio gigas</name>
    <dbReference type="NCBI Taxonomy" id="1121448"/>
    <lineage>
        <taxon>Bacteria</taxon>
        <taxon>Pseudomonadati</taxon>
        <taxon>Thermodesulfobacteriota</taxon>
        <taxon>Desulfovibrionia</taxon>
        <taxon>Desulfovibrionales</taxon>
        <taxon>Desulfovibrionaceae</taxon>
        <taxon>Megalodesulfovibrio</taxon>
    </lineage>
</organism>
<keyword evidence="1" id="KW-0732">Signal</keyword>
<dbReference type="Proteomes" id="UP000016587">
    <property type="component" value="Chromosome"/>
</dbReference>
<dbReference type="PIRSF" id="PIRSF006470">
    <property type="entry name" value="DctB"/>
    <property type="match status" value="1"/>
</dbReference>
<dbReference type="PANTHER" id="PTHR33376">
    <property type="match status" value="1"/>
</dbReference>
<name>T2GAI7_MEGG1</name>
<dbReference type="GO" id="GO:0030246">
    <property type="term" value="F:carbohydrate binding"/>
    <property type="evidence" value="ECO:0007669"/>
    <property type="project" value="TreeGrafter"/>
</dbReference>
<dbReference type="InterPro" id="IPR038404">
    <property type="entry name" value="TRAP_DctP_sf"/>
</dbReference>
<protein>
    <submittedName>
        <fullName evidence="2">Putative TRAP transporter solute receptor, DctP family protein</fullName>
    </submittedName>
</protein>
<dbReference type="eggNOG" id="COG1638">
    <property type="taxonomic scope" value="Bacteria"/>
</dbReference>
<dbReference type="HOGENOM" id="CLU_036176_1_1_7"/>
<reference evidence="3" key="2">
    <citation type="submission" date="2013-07" db="EMBL/GenBank/DDBJ databases">
        <authorList>
            <person name="Morais-Silva F.O."/>
            <person name="Rezende A.M."/>
            <person name="Pimentel C."/>
            <person name="Resende D.M."/>
            <person name="Santos C.I."/>
            <person name="Clemente C."/>
            <person name="de Oliveira L.M."/>
            <person name="da Silva S.M."/>
            <person name="Costa D.A."/>
            <person name="Varela-Raposo A."/>
            <person name="Horacio E.C.A."/>
            <person name="Matos M."/>
            <person name="Flores O."/>
            <person name="Ruiz J.C."/>
            <person name="Rodrigues-Pousada C."/>
        </authorList>
    </citation>
    <scope>NUCLEOTIDE SEQUENCE [LARGE SCALE GENOMIC DNA]</scope>
    <source>
        <strain evidence="3">ATCC 19364 / DSM 1382 / NCIMB 9332 / VKM B-1759</strain>
    </source>
</reference>
<dbReference type="EMBL" id="CP006585">
    <property type="protein sequence ID" value="AGW13585.1"/>
    <property type="molecule type" value="Genomic_DNA"/>
</dbReference>
<keyword evidence="2" id="KW-0675">Receptor</keyword>
<dbReference type="PATRIC" id="fig|1121448.10.peg.1757"/>
<sequence>MILAAMAVPAGQAWAARQVTLAIVTTPGSAQHVAAVAFKELVENATRELPGGPLTVSIQHSASLGDETAILQQIQLGAVELGIITSGPLEEFVPAVAVISYPYLFASHAQVDAVLDGPLGMQLLDQLGAVGFKGLAFSENGFRHLTNSKRPVHAVADVAGLKIRVMRSAMHHALWRMLGANPTPMGWPIYTELAQGALDGQENPLWVVAEARLHEVQRHLSLTRHVYSAHVCLANQRWFDRLDAPMQQAVQTAMRQAAVQQRAWAREHEASYLEALKAAGMQVTEPDVESFRTRAAGMLEAPVYANPAVRTLLLQVLDAARPDAVRTPAP</sequence>
<dbReference type="InterPro" id="IPR018389">
    <property type="entry name" value="DctP_fam"/>
</dbReference>
<gene>
    <name evidence="2" type="ORF">DGI_1786</name>
</gene>
<evidence type="ECO:0000313" key="2">
    <source>
        <dbReference type="EMBL" id="AGW13585.1"/>
    </source>
</evidence>
<evidence type="ECO:0000256" key="1">
    <source>
        <dbReference type="ARBA" id="ARBA00022729"/>
    </source>
</evidence>
<dbReference type="Pfam" id="PF03480">
    <property type="entry name" value="DctP"/>
    <property type="match status" value="1"/>
</dbReference>
<proteinExistence type="predicted"/>
<evidence type="ECO:0000313" key="3">
    <source>
        <dbReference type="Proteomes" id="UP000016587"/>
    </source>
</evidence>
<dbReference type="KEGG" id="dgg:DGI_1786"/>
<dbReference type="STRING" id="1121448.DGI_1786"/>
<keyword evidence="3" id="KW-1185">Reference proteome</keyword>
<dbReference type="NCBIfam" id="TIGR00787">
    <property type="entry name" value="dctP"/>
    <property type="match status" value="1"/>
</dbReference>
<dbReference type="PANTHER" id="PTHR33376:SF2">
    <property type="entry name" value="DICARBOXYLATE-BINDING PERIPLASMIC PROTEIN"/>
    <property type="match status" value="1"/>
</dbReference>
<accession>T2GAI7</accession>